<evidence type="ECO:0000313" key="3">
    <source>
        <dbReference type="Proteomes" id="UP000019184"/>
    </source>
</evidence>
<keyword evidence="1" id="KW-1133">Transmembrane helix</keyword>
<evidence type="ECO:0000313" key="2">
    <source>
        <dbReference type="EMBL" id="CDH47008.1"/>
    </source>
</evidence>
<reference evidence="2 3" key="1">
    <citation type="journal article" date="2014" name="ISME J.">
        <title>Candidatus Competibacter-lineage genomes retrieved from metagenomes reveal functional metabolic diversity.</title>
        <authorList>
            <person name="McIlroy S.J."/>
            <person name="Albertsen M."/>
            <person name="Andresen E.K."/>
            <person name="Saunders A.M."/>
            <person name="Kristiansen R."/>
            <person name="Stokholm-Bjerregaard M."/>
            <person name="Nielsen K.L."/>
            <person name="Nielsen P.H."/>
        </authorList>
    </citation>
    <scope>NUCLEOTIDE SEQUENCE [LARGE SCALE GENOMIC DNA]</scope>
    <source>
        <strain evidence="2 3">Run_B_J11</strain>
    </source>
</reference>
<dbReference type="OrthoDB" id="9853585at2"/>
<gene>
    <name evidence="2" type="ORF">BN874_690058</name>
</gene>
<evidence type="ECO:0000256" key="1">
    <source>
        <dbReference type="SAM" id="Phobius"/>
    </source>
</evidence>
<sequence length="114" mass="12896">MTTINRILERNQMANLLALQCMLRISGLLGIGILSSVRKNLDTYLLCLQHSTDYVRQSRIGDSPDQLVAGYADAMTECVDKSWQDFRNNLQILLLTQDEALIWVARIDKALLEG</sequence>
<name>A0A7U7GF37_9GAMM</name>
<dbReference type="RefSeq" id="WP_034435713.1">
    <property type="nucleotide sequence ID" value="NZ_CBTK010000286.1"/>
</dbReference>
<dbReference type="Proteomes" id="UP000019184">
    <property type="component" value="Unassembled WGS sequence"/>
</dbReference>
<dbReference type="EMBL" id="CBTK010000286">
    <property type="protein sequence ID" value="CDH47008.1"/>
    <property type="molecule type" value="Genomic_DNA"/>
</dbReference>
<comment type="caution">
    <text evidence="2">The sequence shown here is derived from an EMBL/GenBank/DDBJ whole genome shotgun (WGS) entry which is preliminary data.</text>
</comment>
<accession>A0A7U7GF37</accession>
<dbReference type="AlphaFoldDB" id="A0A7U7GF37"/>
<protein>
    <submittedName>
        <fullName evidence="2">Uncharacterized protein</fullName>
    </submittedName>
</protein>
<keyword evidence="1" id="KW-0812">Transmembrane</keyword>
<proteinExistence type="predicted"/>
<organism evidence="2 3">
    <name type="scientific">Candidatus Contendobacter odensis Run_B_J11</name>
    <dbReference type="NCBI Taxonomy" id="1400861"/>
    <lineage>
        <taxon>Bacteria</taxon>
        <taxon>Pseudomonadati</taxon>
        <taxon>Pseudomonadota</taxon>
        <taxon>Gammaproteobacteria</taxon>
        <taxon>Candidatus Competibacteraceae</taxon>
        <taxon>Candidatus Contendibacter</taxon>
    </lineage>
</organism>
<feature type="transmembrane region" description="Helical" evidence="1">
    <location>
        <begin position="16"/>
        <end position="37"/>
    </location>
</feature>
<keyword evidence="3" id="KW-1185">Reference proteome</keyword>
<keyword evidence="1" id="KW-0472">Membrane</keyword>